<dbReference type="AlphaFoldDB" id="A0A2R6WLZ1"/>
<keyword evidence="3" id="KW-1185">Reference proteome</keyword>
<reference evidence="3" key="1">
    <citation type="journal article" date="2017" name="Cell">
        <title>Insights into land plant evolution garnered from the Marchantia polymorpha genome.</title>
        <authorList>
            <person name="Bowman J.L."/>
            <person name="Kohchi T."/>
            <person name="Yamato K.T."/>
            <person name="Jenkins J."/>
            <person name="Shu S."/>
            <person name="Ishizaki K."/>
            <person name="Yamaoka S."/>
            <person name="Nishihama R."/>
            <person name="Nakamura Y."/>
            <person name="Berger F."/>
            <person name="Adam C."/>
            <person name="Aki S.S."/>
            <person name="Althoff F."/>
            <person name="Araki T."/>
            <person name="Arteaga-Vazquez M.A."/>
            <person name="Balasubrmanian S."/>
            <person name="Barry K."/>
            <person name="Bauer D."/>
            <person name="Boehm C.R."/>
            <person name="Briginshaw L."/>
            <person name="Caballero-Perez J."/>
            <person name="Catarino B."/>
            <person name="Chen F."/>
            <person name="Chiyoda S."/>
            <person name="Chovatia M."/>
            <person name="Davies K.M."/>
            <person name="Delmans M."/>
            <person name="Demura T."/>
            <person name="Dierschke T."/>
            <person name="Dolan L."/>
            <person name="Dorantes-Acosta A.E."/>
            <person name="Eklund D.M."/>
            <person name="Florent S.N."/>
            <person name="Flores-Sandoval E."/>
            <person name="Fujiyama A."/>
            <person name="Fukuzawa H."/>
            <person name="Galik B."/>
            <person name="Grimanelli D."/>
            <person name="Grimwood J."/>
            <person name="Grossniklaus U."/>
            <person name="Hamada T."/>
            <person name="Haseloff J."/>
            <person name="Hetherington A.J."/>
            <person name="Higo A."/>
            <person name="Hirakawa Y."/>
            <person name="Hundley H.N."/>
            <person name="Ikeda Y."/>
            <person name="Inoue K."/>
            <person name="Inoue S.I."/>
            <person name="Ishida S."/>
            <person name="Jia Q."/>
            <person name="Kakita M."/>
            <person name="Kanazawa T."/>
            <person name="Kawai Y."/>
            <person name="Kawashima T."/>
            <person name="Kennedy M."/>
            <person name="Kinose K."/>
            <person name="Kinoshita T."/>
            <person name="Kohara Y."/>
            <person name="Koide E."/>
            <person name="Komatsu K."/>
            <person name="Kopischke S."/>
            <person name="Kubo M."/>
            <person name="Kyozuka J."/>
            <person name="Lagercrantz U."/>
            <person name="Lin S.S."/>
            <person name="Lindquist E."/>
            <person name="Lipzen A.M."/>
            <person name="Lu C.W."/>
            <person name="De Luna E."/>
            <person name="Martienssen R.A."/>
            <person name="Minamino N."/>
            <person name="Mizutani M."/>
            <person name="Mizutani M."/>
            <person name="Mochizuki N."/>
            <person name="Monte I."/>
            <person name="Mosher R."/>
            <person name="Nagasaki H."/>
            <person name="Nakagami H."/>
            <person name="Naramoto S."/>
            <person name="Nishitani K."/>
            <person name="Ohtani M."/>
            <person name="Okamoto T."/>
            <person name="Okumura M."/>
            <person name="Phillips J."/>
            <person name="Pollak B."/>
            <person name="Reinders A."/>
            <person name="Rovekamp M."/>
            <person name="Sano R."/>
            <person name="Sawa S."/>
            <person name="Schmid M.W."/>
            <person name="Shirakawa M."/>
            <person name="Solano R."/>
            <person name="Spunde A."/>
            <person name="Suetsugu N."/>
            <person name="Sugano S."/>
            <person name="Sugiyama A."/>
            <person name="Sun R."/>
            <person name="Suzuki Y."/>
            <person name="Takenaka M."/>
            <person name="Takezawa D."/>
            <person name="Tomogane H."/>
            <person name="Tsuzuki M."/>
            <person name="Ueda T."/>
            <person name="Umeda M."/>
            <person name="Ward J.M."/>
            <person name="Watanabe Y."/>
            <person name="Yazaki K."/>
            <person name="Yokoyama R."/>
            <person name="Yoshitake Y."/>
            <person name="Yotsui I."/>
            <person name="Zachgo S."/>
            <person name="Schmutz J."/>
        </authorList>
    </citation>
    <scope>NUCLEOTIDE SEQUENCE [LARGE SCALE GENOMIC DNA]</scope>
    <source>
        <strain evidence="3">Tak-1</strain>
    </source>
</reference>
<evidence type="ECO:0000313" key="2">
    <source>
        <dbReference type="EMBL" id="PTQ34863.1"/>
    </source>
</evidence>
<dbReference type="Proteomes" id="UP000244005">
    <property type="component" value="Unassembled WGS sequence"/>
</dbReference>
<gene>
    <name evidence="2" type="ORF">MARPO_0076s0094</name>
</gene>
<accession>A0A2R6WLZ1</accession>
<dbReference type="EMBL" id="KZ772748">
    <property type="protein sequence ID" value="PTQ34863.1"/>
    <property type="molecule type" value="Genomic_DNA"/>
</dbReference>
<organism evidence="2 3">
    <name type="scientific">Marchantia polymorpha</name>
    <name type="common">Common liverwort</name>
    <name type="synonym">Marchantia aquatica</name>
    <dbReference type="NCBI Taxonomy" id="3197"/>
    <lineage>
        <taxon>Eukaryota</taxon>
        <taxon>Viridiplantae</taxon>
        <taxon>Streptophyta</taxon>
        <taxon>Embryophyta</taxon>
        <taxon>Marchantiophyta</taxon>
        <taxon>Marchantiopsida</taxon>
        <taxon>Marchantiidae</taxon>
        <taxon>Marchantiales</taxon>
        <taxon>Marchantiaceae</taxon>
        <taxon>Marchantia</taxon>
    </lineage>
</organism>
<proteinExistence type="predicted"/>
<sequence>MNCGAPTRHRPTGPYDMAHGSRPNGRLSAASKSQISEHKDEVQTSDVGENYLSIGSGCHSKEKLLASRDKMREMADCSDKVSGNDADAQVQALWRAHVQSKLKFHRTWILNKEESSTICISDGHAKKVSNRLYRCRMWWRLQSATFPTTICKLRQLILADRRAEGREKRKIERSDLFGICSMSAVNRCYGGGGFLESRE</sequence>
<name>A0A2R6WLZ1_MARPO</name>
<evidence type="ECO:0000313" key="3">
    <source>
        <dbReference type="Proteomes" id="UP000244005"/>
    </source>
</evidence>
<feature type="region of interest" description="Disordered" evidence="1">
    <location>
        <begin position="1"/>
        <end position="46"/>
    </location>
</feature>
<evidence type="ECO:0000256" key="1">
    <source>
        <dbReference type="SAM" id="MobiDB-lite"/>
    </source>
</evidence>
<protein>
    <submittedName>
        <fullName evidence="2">Uncharacterized protein</fullName>
    </submittedName>
</protein>